<keyword evidence="1" id="KW-0175">Coiled coil</keyword>
<feature type="coiled-coil region" evidence="1">
    <location>
        <begin position="212"/>
        <end position="239"/>
    </location>
</feature>
<protein>
    <submittedName>
        <fullName evidence="3">GLPGLI family protein</fullName>
    </submittedName>
</protein>
<dbReference type="RefSeq" id="WP_167445661.1">
    <property type="nucleotide sequence ID" value="NZ_RBXA01000001.1"/>
</dbReference>
<evidence type="ECO:0000313" key="4">
    <source>
        <dbReference type="Proteomes" id="UP000280091"/>
    </source>
</evidence>
<organism evidence="3 4">
    <name type="scientific">Flavobacterium limicola</name>
    <dbReference type="NCBI Taxonomy" id="180441"/>
    <lineage>
        <taxon>Bacteria</taxon>
        <taxon>Pseudomonadati</taxon>
        <taxon>Bacteroidota</taxon>
        <taxon>Flavobacteriia</taxon>
        <taxon>Flavobacteriales</taxon>
        <taxon>Flavobacteriaceae</taxon>
        <taxon>Flavobacterium</taxon>
    </lineage>
</organism>
<proteinExistence type="predicted"/>
<dbReference type="Proteomes" id="UP000280091">
    <property type="component" value="Unassembled WGS sequence"/>
</dbReference>
<gene>
    <name evidence="3" type="ORF">BC952_0205</name>
</gene>
<reference evidence="3 4" key="1">
    <citation type="submission" date="2018-10" db="EMBL/GenBank/DDBJ databases">
        <title>Genomic Encyclopedia of Archaeal and Bacterial Type Strains, Phase II (KMG-II): from individual species to whole genera.</title>
        <authorList>
            <person name="Goeker M."/>
        </authorList>
    </citation>
    <scope>NUCLEOTIDE SEQUENCE [LARGE SCALE GENOMIC DNA]</scope>
    <source>
        <strain evidence="3 4">DSM 15094</strain>
    </source>
</reference>
<evidence type="ECO:0000256" key="1">
    <source>
        <dbReference type="SAM" id="Coils"/>
    </source>
</evidence>
<name>A0A495S4I7_9FLAO</name>
<dbReference type="Pfam" id="PF09697">
    <property type="entry name" value="Porph_ging"/>
    <property type="match status" value="1"/>
</dbReference>
<comment type="caution">
    <text evidence="3">The sequence shown here is derived from an EMBL/GenBank/DDBJ whole genome shotgun (WGS) entry which is preliminary data.</text>
</comment>
<dbReference type="AlphaFoldDB" id="A0A495S4I7"/>
<dbReference type="InterPro" id="IPR005901">
    <property type="entry name" value="GLPGLI"/>
</dbReference>
<feature type="chain" id="PRO_5019758764" evidence="2">
    <location>
        <begin position="19"/>
        <end position="255"/>
    </location>
</feature>
<dbReference type="NCBIfam" id="TIGR01200">
    <property type="entry name" value="GLPGLI"/>
    <property type="match status" value="1"/>
</dbReference>
<keyword evidence="2" id="KW-0732">Signal</keyword>
<sequence>MKINQIFLLLLFATNSFSQNFISTGQIDYEMMIYSGISYDNYTASLLFNDSFSRFNYRSKDIGDVVTENKVSNNNTSINIRKSDTTNYAIFNDLKKSALYALGGNEVIFENETKQEWELVNEEKKIGNLFCFKATCDFRGRSYTAWYATSIPIPLGPWKFKGLPGLIIELSDSKNEVIFSVKKIEIPFQSEVNGIDLKYKLISREEAKIITSAQLIKQKAKMEERAKILESKVSKGERLKINVSTPILKRGIELD</sequence>
<keyword evidence="4" id="KW-1185">Reference proteome</keyword>
<accession>A0A495S4I7</accession>
<dbReference type="EMBL" id="RBXA01000001">
    <property type="protein sequence ID" value="RKS94590.1"/>
    <property type="molecule type" value="Genomic_DNA"/>
</dbReference>
<evidence type="ECO:0000256" key="2">
    <source>
        <dbReference type="SAM" id="SignalP"/>
    </source>
</evidence>
<feature type="signal peptide" evidence="2">
    <location>
        <begin position="1"/>
        <end position="18"/>
    </location>
</feature>
<evidence type="ECO:0000313" key="3">
    <source>
        <dbReference type="EMBL" id="RKS94590.1"/>
    </source>
</evidence>